<feature type="transmembrane region" description="Helical" evidence="7">
    <location>
        <begin position="153"/>
        <end position="170"/>
    </location>
</feature>
<evidence type="ECO:0000256" key="1">
    <source>
        <dbReference type="ARBA" id="ARBA00004651"/>
    </source>
</evidence>
<dbReference type="Pfam" id="PF00892">
    <property type="entry name" value="EamA"/>
    <property type="match status" value="2"/>
</dbReference>
<dbReference type="PANTHER" id="PTHR32322">
    <property type="entry name" value="INNER MEMBRANE TRANSPORTER"/>
    <property type="match status" value="1"/>
</dbReference>
<evidence type="ECO:0000256" key="6">
    <source>
        <dbReference type="ARBA" id="ARBA00023136"/>
    </source>
</evidence>
<dbReference type="AlphaFoldDB" id="A0A3E5G8L7"/>
<dbReference type="InterPro" id="IPR037185">
    <property type="entry name" value="EmrE-like"/>
</dbReference>
<feature type="transmembrane region" description="Helical" evidence="7">
    <location>
        <begin position="182"/>
        <end position="198"/>
    </location>
</feature>
<evidence type="ECO:0000313" key="10">
    <source>
        <dbReference type="Proteomes" id="UP000261285"/>
    </source>
</evidence>
<feature type="transmembrane region" description="Helical" evidence="7">
    <location>
        <begin position="122"/>
        <end position="141"/>
    </location>
</feature>
<comment type="similarity">
    <text evidence="2">Belongs to the EamA transporter family.</text>
</comment>
<dbReference type="InterPro" id="IPR000620">
    <property type="entry name" value="EamA_dom"/>
</dbReference>
<keyword evidence="5 7" id="KW-1133">Transmembrane helix</keyword>
<dbReference type="GO" id="GO:0005886">
    <property type="term" value="C:plasma membrane"/>
    <property type="evidence" value="ECO:0007669"/>
    <property type="project" value="UniProtKB-SubCell"/>
</dbReference>
<evidence type="ECO:0000259" key="8">
    <source>
        <dbReference type="Pfam" id="PF00892"/>
    </source>
</evidence>
<reference evidence="9 10" key="1">
    <citation type="submission" date="2018-08" db="EMBL/GenBank/DDBJ databases">
        <title>A genome reference for cultivated species of the human gut microbiota.</title>
        <authorList>
            <person name="Zou Y."/>
            <person name="Xue W."/>
            <person name="Luo G."/>
        </authorList>
    </citation>
    <scope>NUCLEOTIDE SEQUENCE [LARGE SCALE GENOMIC DNA]</scope>
    <source>
        <strain evidence="9 10">OM02-16</strain>
    </source>
</reference>
<evidence type="ECO:0000256" key="7">
    <source>
        <dbReference type="SAM" id="Phobius"/>
    </source>
</evidence>
<comment type="caution">
    <text evidence="9">The sequence shown here is derived from an EMBL/GenBank/DDBJ whole genome shotgun (WGS) entry which is preliminary data.</text>
</comment>
<comment type="subcellular location">
    <subcellularLocation>
        <location evidence="1">Cell membrane</location>
        <topology evidence="1">Multi-pass membrane protein</topology>
    </subcellularLocation>
</comment>
<accession>A0A3E5G8L7</accession>
<feature type="transmembrane region" description="Helical" evidence="7">
    <location>
        <begin position="26"/>
        <end position="46"/>
    </location>
</feature>
<dbReference type="PANTHER" id="PTHR32322:SF18">
    <property type="entry name" value="S-ADENOSYLMETHIONINE_S-ADENOSYLHOMOCYSTEINE TRANSPORTER"/>
    <property type="match status" value="1"/>
</dbReference>
<evidence type="ECO:0000313" key="9">
    <source>
        <dbReference type="EMBL" id="RGO30844.1"/>
    </source>
</evidence>
<feature type="domain" description="EamA" evidence="8">
    <location>
        <begin position="29"/>
        <end position="167"/>
    </location>
</feature>
<evidence type="ECO:0000256" key="4">
    <source>
        <dbReference type="ARBA" id="ARBA00022692"/>
    </source>
</evidence>
<feature type="transmembrane region" description="Helical" evidence="7">
    <location>
        <begin position="205"/>
        <end position="226"/>
    </location>
</feature>
<gene>
    <name evidence="9" type="ORF">DXB16_11545</name>
</gene>
<evidence type="ECO:0000256" key="5">
    <source>
        <dbReference type="ARBA" id="ARBA00022989"/>
    </source>
</evidence>
<name>A0A3E5G8L7_9FIRM</name>
<sequence length="321" mass="34722">MKIGSDSLGSSVSKEQLSDRLDRKEIVRGTALTITGGFLWGLAGVFGKYSFEYKGVMAPWLVNVRLIIAGIILLMRAYMVQKNGIFRIWKNKRHVFRMLVYGVIGIAGCQMTYYMAVQDSNAGIATVLQYTAPVMIMVLLAIRNRKLPEGNEILALVLAFGGTVLLATHGNLTQLSVSKTTLVLGLASAVATVFYNLVPGNMMDIYGTFSMVGWGMLISGIGLTPFVQPWTMTGDILLDWQCIGCIAVVIIFGTVMSFSCYMEGVRLIGGSKASLFASVEPLTATVMSVLFMHVAFSGMDLAGFVGIIAGVIILSLPKKKK</sequence>
<keyword evidence="3" id="KW-1003">Cell membrane</keyword>
<feature type="transmembrane region" description="Helical" evidence="7">
    <location>
        <begin position="98"/>
        <end position="116"/>
    </location>
</feature>
<dbReference type="Proteomes" id="UP000261285">
    <property type="component" value="Unassembled WGS sequence"/>
</dbReference>
<dbReference type="SUPFAM" id="SSF103481">
    <property type="entry name" value="Multidrug resistance efflux transporter EmrE"/>
    <property type="match status" value="2"/>
</dbReference>
<feature type="domain" description="EamA" evidence="8">
    <location>
        <begin position="182"/>
        <end position="315"/>
    </location>
</feature>
<dbReference type="InterPro" id="IPR050638">
    <property type="entry name" value="AA-Vitamin_Transporters"/>
</dbReference>
<evidence type="ECO:0000256" key="3">
    <source>
        <dbReference type="ARBA" id="ARBA00022475"/>
    </source>
</evidence>
<protein>
    <submittedName>
        <fullName evidence="9">EamA family transporter</fullName>
    </submittedName>
</protein>
<feature type="transmembrane region" description="Helical" evidence="7">
    <location>
        <begin position="58"/>
        <end position="78"/>
    </location>
</feature>
<keyword evidence="6 7" id="KW-0472">Membrane</keyword>
<dbReference type="EMBL" id="QSVN01000015">
    <property type="protein sequence ID" value="RGO30844.1"/>
    <property type="molecule type" value="Genomic_DNA"/>
</dbReference>
<feature type="transmembrane region" description="Helical" evidence="7">
    <location>
        <begin position="238"/>
        <end position="261"/>
    </location>
</feature>
<keyword evidence="4 7" id="KW-0812">Transmembrane</keyword>
<evidence type="ECO:0000256" key="2">
    <source>
        <dbReference type="ARBA" id="ARBA00007362"/>
    </source>
</evidence>
<proteinExistence type="inferred from homology"/>
<feature type="transmembrane region" description="Helical" evidence="7">
    <location>
        <begin position="301"/>
        <end position="317"/>
    </location>
</feature>
<organism evidence="9 10">
    <name type="scientific">Dorea longicatena</name>
    <dbReference type="NCBI Taxonomy" id="88431"/>
    <lineage>
        <taxon>Bacteria</taxon>
        <taxon>Bacillati</taxon>
        <taxon>Bacillota</taxon>
        <taxon>Clostridia</taxon>
        <taxon>Lachnospirales</taxon>
        <taxon>Lachnospiraceae</taxon>
        <taxon>Dorea</taxon>
    </lineage>
</organism>